<evidence type="ECO:0000256" key="3">
    <source>
        <dbReference type="ARBA" id="ARBA00022729"/>
    </source>
</evidence>
<comment type="similarity">
    <text evidence="2">Belongs to the SusD family.</text>
</comment>
<feature type="domain" description="RagB/SusD" evidence="6">
    <location>
        <begin position="337"/>
        <end position="439"/>
    </location>
</feature>
<evidence type="ECO:0000259" key="6">
    <source>
        <dbReference type="Pfam" id="PF07980"/>
    </source>
</evidence>
<sequence>MKKILTYHIVLLVVLGSTITSCKKWLDVQPEDRIPEQVVFKNENGFQEGINGFYIELAKPDLYGGVTSQFIYDVLAQRYVSSKNTTTQYFLSRYDWQQTPVKAMVLNIWTKMYAQIAGVNQYLENVEKYKGNIAEGRYIYYRGQALGLRAFLHLELLRAFGPIYSADSTAPSIPIYKALKAENQKPVSSTTVMDFVLQDLDAAIADLSVSDPVTVSGPKNFLNCKMNLATVKALKARAYMYRGDTENAAAAAKDVLNQFDALFPWTTASDINIVGSGDRIFSTEMFFGVYCNVLNDVYDTYYTSNADVGDFLYVGPTLDQIYDNKIQDYRLTYVWRTDGNYSFRILKKYQLQQGIVDRLVRSRNIVPLVRKSEMYYILAECEQDPNVALTYLNAVRDHRGLELDKLSDPASVHDQITKEYVKEFYGEGQLFFYMKRNKITNIPNVTNLNNVSIPLSGFRLPIPEKELEHY</sequence>
<dbReference type="EMBL" id="QLLL01000010">
    <property type="protein sequence ID" value="RAI99387.1"/>
    <property type="molecule type" value="Genomic_DNA"/>
</dbReference>
<keyword evidence="5" id="KW-0998">Cell outer membrane</keyword>
<dbReference type="PROSITE" id="PS51257">
    <property type="entry name" value="PROKAR_LIPOPROTEIN"/>
    <property type="match status" value="1"/>
</dbReference>
<reference evidence="8 9" key="1">
    <citation type="submission" date="2018-06" db="EMBL/GenBank/DDBJ databases">
        <title>Genomic Encyclopedia of Archaeal and Bacterial Type Strains, Phase II (KMG-II): from individual species to whole genera.</title>
        <authorList>
            <person name="Goeker M."/>
        </authorList>
    </citation>
    <scope>NUCLEOTIDE SEQUENCE [LARGE SCALE GENOMIC DNA]</scope>
    <source>
        <strain evidence="8 9">DSM 23857</strain>
    </source>
</reference>
<dbReference type="Proteomes" id="UP000249547">
    <property type="component" value="Unassembled WGS sequence"/>
</dbReference>
<comment type="subcellular location">
    <subcellularLocation>
        <location evidence="1">Cell outer membrane</location>
    </subcellularLocation>
</comment>
<dbReference type="Pfam" id="PF07980">
    <property type="entry name" value="SusD_RagB"/>
    <property type="match status" value="1"/>
</dbReference>
<dbReference type="RefSeq" id="WP_111599911.1">
    <property type="nucleotide sequence ID" value="NZ_QLLL01000010.1"/>
</dbReference>
<feature type="domain" description="SusD-like N-terminal" evidence="7">
    <location>
        <begin position="24"/>
        <end position="208"/>
    </location>
</feature>
<proteinExistence type="inferred from homology"/>
<gene>
    <name evidence="8" type="ORF">LX64_04518</name>
</gene>
<evidence type="ECO:0000256" key="4">
    <source>
        <dbReference type="ARBA" id="ARBA00023136"/>
    </source>
</evidence>
<comment type="caution">
    <text evidence="8">The sequence shown here is derived from an EMBL/GenBank/DDBJ whole genome shotgun (WGS) entry which is preliminary data.</text>
</comment>
<dbReference type="Gene3D" id="1.25.40.390">
    <property type="match status" value="1"/>
</dbReference>
<dbReference type="InterPro" id="IPR012944">
    <property type="entry name" value="SusD_RagB_dom"/>
</dbReference>
<protein>
    <submittedName>
        <fullName evidence="8">SusD-like starch-binding protein associating with outer membrane</fullName>
    </submittedName>
</protein>
<name>A0A327Q6G3_9BACT</name>
<evidence type="ECO:0000259" key="7">
    <source>
        <dbReference type="Pfam" id="PF14322"/>
    </source>
</evidence>
<keyword evidence="3" id="KW-0732">Signal</keyword>
<evidence type="ECO:0000256" key="2">
    <source>
        <dbReference type="ARBA" id="ARBA00006275"/>
    </source>
</evidence>
<keyword evidence="9" id="KW-1185">Reference proteome</keyword>
<dbReference type="Pfam" id="PF14322">
    <property type="entry name" value="SusD-like_3"/>
    <property type="match status" value="1"/>
</dbReference>
<evidence type="ECO:0000256" key="5">
    <source>
        <dbReference type="ARBA" id="ARBA00023237"/>
    </source>
</evidence>
<keyword evidence="4" id="KW-0472">Membrane</keyword>
<dbReference type="AlphaFoldDB" id="A0A327Q6G3"/>
<evidence type="ECO:0000313" key="8">
    <source>
        <dbReference type="EMBL" id="RAI99387.1"/>
    </source>
</evidence>
<evidence type="ECO:0000313" key="9">
    <source>
        <dbReference type="Proteomes" id="UP000249547"/>
    </source>
</evidence>
<evidence type="ECO:0000256" key="1">
    <source>
        <dbReference type="ARBA" id="ARBA00004442"/>
    </source>
</evidence>
<accession>A0A327Q6G3</accession>
<dbReference type="SUPFAM" id="SSF48452">
    <property type="entry name" value="TPR-like"/>
    <property type="match status" value="1"/>
</dbReference>
<organism evidence="8 9">
    <name type="scientific">Chitinophaga skermanii</name>
    <dbReference type="NCBI Taxonomy" id="331697"/>
    <lineage>
        <taxon>Bacteria</taxon>
        <taxon>Pseudomonadati</taxon>
        <taxon>Bacteroidota</taxon>
        <taxon>Chitinophagia</taxon>
        <taxon>Chitinophagales</taxon>
        <taxon>Chitinophagaceae</taxon>
        <taxon>Chitinophaga</taxon>
    </lineage>
</organism>
<dbReference type="OrthoDB" id="1097962at2"/>
<dbReference type="InterPro" id="IPR011990">
    <property type="entry name" value="TPR-like_helical_dom_sf"/>
</dbReference>
<dbReference type="InterPro" id="IPR033985">
    <property type="entry name" value="SusD-like_N"/>
</dbReference>
<dbReference type="GO" id="GO:0009279">
    <property type="term" value="C:cell outer membrane"/>
    <property type="evidence" value="ECO:0007669"/>
    <property type="project" value="UniProtKB-SubCell"/>
</dbReference>